<evidence type="ECO:0000313" key="12">
    <source>
        <dbReference type="Proteomes" id="UP000829685"/>
    </source>
</evidence>
<dbReference type="SUPFAM" id="SSF58038">
    <property type="entry name" value="SNARE fusion complex"/>
    <property type="match status" value="1"/>
</dbReference>
<evidence type="ECO:0000256" key="8">
    <source>
        <dbReference type="ARBA" id="ARBA00023136"/>
    </source>
</evidence>
<keyword evidence="5" id="KW-0653">Protein transport</keyword>
<organism evidence="11 12">
    <name type="scientific">Neoarthrinium moseri</name>
    <dbReference type="NCBI Taxonomy" id="1658444"/>
    <lineage>
        <taxon>Eukaryota</taxon>
        <taxon>Fungi</taxon>
        <taxon>Dikarya</taxon>
        <taxon>Ascomycota</taxon>
        <taxon>Pezizomycotina</taxon>
        <taxon>Sordariomycetes</taxon>
        <taxon>Xylariomycetidae</taxon>
        <taxon>Amphisphaeriales</taxon>
        <taxon>Apiosporaceae</taxon>
        <taxon>Neoarthrinium</taxon>
    </lineage>
</organism>
<comment type="subcellular location">
    <subcellularLocation>
        <location evidence="1">Membrane</location>
        <topology evidence="1">Single-pass type IV membrane protein</topology>
    </subcellularLocation>
</comment>
<feature type="domain" description="SNARE-complex protein Syntaxin-18 N-terminal" evidence="10">
    <location>
        <begin position="3"/>
        <end position="91"/>
    </location>
</feature>
<evidence type="ECO:0000256" key="3">
    <source>
        <dbReference type="ARBA" id="ARBA00022448"/>
    </source>
</evidence>
<evidence type="ECO:0000256" key="4">
    <source>
        <dbReference type="ARBA" id="ARBA00022692"/>
    </source>
</evidence>
<comment type="caution">
    <text evidence="11">The sequence shown here is derived from an EMBL/GenBank/DDBJ whole genome shotgun (WGS) entry which is preliminary data.</text>
</comment>
<feature type="region of interest" description="Disordered" evidence="9">
    <location>
        <begin position="216"/>
        <end position="255"/>
    </location>
</feature>
<evidence type="ECO:0000256" key="7">
    <source>
        <dbReference type="ARBA" id="ARBA00023054"/>
    </source>
</evidence>
<proteinExistence type="inferred from homology"/>
<dbReference type="PANTHER" id="PTHR15959">
    <property type="entry name" value="SYNTAXIN-18"/>
    <property type="match status" value="1"/>
</dbReference>
<dbReference type="GO" id="GO:0005783">
    <property type="term" value="C:endoplasmic reticulum"/>
    <property type="evidence" value="ECO:0007669"/>
    <property type="project" value="TreeGrafter"/>
</dbReference>
<dbReference type="Gene3D" id="1.20.5.110">
    <property type="match status" value="1"/>
</dbReference>
<evidence type="ECO:0000256" key="5">
    <source>
        <dbReference type="ARBA" id="ARBA00022927"/>
    </source>
</evidence>
<comment type="similarity">
    <text evidence="2">Belongs to the syntaxin family.</text>
</comment>
<dbReference type="GO" id="GO:0031201">
    <property type="term" value="C:SNARE complex"/>
    <property type="evidence" value="ECO:0007669"/>
    <property type="project" value="TreeGrafter"/>
</dbReference>
<sequence length="360" mass="39869">MTDLTPAFDSILLTHSAPPTKRDAFSPDNLDEFLKEAYTINHAIRSLHTDLLRIRQSYLSTAHPRRTLIRQQNGRGAPQQQPLTDHDREEIDANSKQLLRDLNAKIRQLADAEQIRQETQTALIKKQFARGLGALGAWASGGATGALAAAKSAEHRAAEEAANSVNTHRESVLWTLRQRLQECVKTQQGMMEVRLNREMEKSRSVLARAGVPEMGAMAGAREPRSPASAKRRASQAAQGMPAEDEPTYNPSDDLSPEQIQMFEKENHAMLEHYESILGQVRTAEKSLIEISELQTQLVTNLATQSAHIDQLVADSFNIVEDVGGGNKQLKKASQKPSPAKYTFYATCGLCTLLVVWDLLI</sequence>
<dbReference type="GO" id="GO:0006890">
    <property type="term" value="P:retrograde vesicle-mediated transport, Golgi to endoplasmic reticulum"/>
    <property type="evidence" value="ECO:0007669"/>
    <property type="project" value="TreeGrafter"/>
</dbReference>
<reference evidence="11" key="1">
    <citation type="submission" date="2021-03" db="EMBL/GenBank/DDBJ databases">
        <title>Revisited historic fungal species revealed as producer of novel bioactive compounds through whole genome sequencing and comparative genomics.</title>
        <authorList>
            <person name="Vignolle G.A."/>
            <person name="Hochenegger N."/>
            <person name="Mach R.L."/>
            <person name="Mach-Aigner A.R."/>
            <person name="Javad Rahimi M."/>
            <person name="Salim K.A."/>
            <person name="Chan C.M."/>
            <person name="Lim L.B.L."/>
            <person name="Cai F."/>
            <person name="Druzhinina I.S."/>
            <person name="U'Ren J.M."/>
            <person name="Derntl C."/>
        </authorList>
    </citation>
    <scope>NUCLEOTIDE SEQUENCE</scope>
    <source>
        <strain evidence="11">TUCIM 5799</strain>
    </source>
</reference>
<evidence type="ECO:0000259" key="10">
    <source>
        <dbReference type="Pfam" id="PF10496"/>
    </source>
</evidence>
<dbReference type="InterPro" id="IPR019529">
    <property type="entry name" value="Syntaxin-18_N"/>
</dbReference>
<gene>
    <name evidence="11" type="ORF">JX265_011187</name>
</gene>
<evidence type="ECO:0000256" key="9">
    <source>
        <dbReference type="SAM" id="MobiDB-lite"/>
    </source>
</evidence>
<accession>A0A9P9WD13</accession>
<dbReference type="AlphaFoldDB" id="A0A9P9WD13"/>
<keyword evidence="6" id="KW-1133">Transmembrane helix</keyword>
<feature type="region of interest" description="Disordered" evidence="9">
    <location>
        <begin position="65"/>
        <end position="88"/>
    </location>
</feature>
<feature type="compositionally biased region" description="Polar residues" evidence="9">
    <location>
        <begin position="69"/>
        <end position="83"/>
    </location>
</feature>
<dbReference type="EMBL" id="JAFIMR010000040">
    <property type="protein sequence ID" value="KAI1857452.1"/>
    <property type="molecule type" value="Genomic_DNA"/>
</dbReference>
<dbReference type="GO" id="GO:0015031">
    <property type="term" value="P:protein transport"/>
    <property type="evidence" value="ECO:0007669"/>
    <property type="project" value="UniProtKB-KW"/>
</dbReference>
<evidence type="ECO:0000256" key="1">
    <source>
        <dbReference type="ARBA" id="ARBA00004211"/>
    </source>
</evidence>
<keyword evidence="3" id="KW-0813">Transport</keyword>
<name>A0A9P9WD13_9PEZI</name>
<dbReference type="Proteomes" id="UP000829685">
    <property type="component" value="Unassembled WGS sequence"/>
</dbReference>
<evidence type="ECO:0000256" key="2">
    <source>
        <dbReference type="ARBA" id="ARBA00009063"/>
    </source>
</evidence>
<keyword evidence="4" id="KW-0812">Transmembrane</keyword>
<evidence type="ECO:0000313" key="11">
    <source>
        <dbReference type="EMBL" id="KAI1857452.1"/>
    </source>
</evidence>
<keyword evidence="7" id="KW-0175">Coiled coil</keyword>
<protein>
    <recommendedName>
        <fullName evidence="10">SNARE-complex protein Syntaxin-18 N-terminal domain-containing protein</fullName>
    </recommendedName>
</protein>
<keyword evidence="8" id="KW-0472">Membrane</keyword>
<keyword evidence="12" id="KW-1185">Reference proteome</keyword>
<evidence type="ECO:0000256" key="6">
    <source>
        <dbReference type="ARBA" id="ARBA00022989"/>
    </source>
</evidence>
<dbReference type="PANTHER" id="PTHR15959:SF0">
    <property type="entry name" value="SYNTAXIN-18"/>
    <property type="match status" value="1"/>
</dbReference>
<dbReference type="Pfam" id="PF10496">
    <property type="entry name" value="Syntaxin-18_N"/>
    <property type="match status" value="1"/>
</dbReference>